<keyword evidence="1" id="KW-0472">Membrane</keyword>
<reference evidence="2" key="1">
    <citation type="submission" date="2018-05" db="EMBL/GenBank/DDBJ databases">
        <authorList>
            <person name="Lanie J.A."/>
            <person name="Ng W.-L."/>
            <person name="Kazmierczak K.M."/>
            <person name="Andrzejewski T.M."/>
            <person name="Davidsen T.M."/>
            <person name="Wayne K.J."/>
            <person name="Tettelin H."/>
            <person name="Glass J.I."/>
            <person name="Rusch D."/>
            <person name="Podicherti R."/>
            <person name="Tsui H.-C.T."/>
            <person name="Winkler M.E."/>
        </authorList>
    </citation>
    <scope>NUCLEOTIDE SEQUENCE</scope>
</reference>
<dbReference type="AlphaFoldDB" id="A0A382WSR4"/>
<accession>A0A382WSR4</accession>
<evidence type="ECO:0000256" key="1">
    <source>
        <dbReference type="SAM" id="Phobius"/>
    </source>
</evidence>
<protein>
    <submittedName>
        <fullName evidence="2">Uncharacterized protein</fullName>
    </submittedName>
</protein>
<feature type="transmembrane region" description="Helical" evidence="1">
    <location>
        <begin position="93"/>
        <end position="112"/>
    </location>
</feature>
<feature type="transmembrane region" description="Helical" evidence="1">
    <location>
        <begin position="168"/>
        <end position="189"/>
    </location>
</feature>
<feature type="transmembrane region" description="Helical" evidence="1">
    <location>
        <begin position="124"/>
        <end position="147"/>
    </location>
</feature>
<organism evidence="2">
    <name type="scientific">marine metagenome</name>
    <dbReference type="NCBI Taxonomy" id="408172"/>
    <lineage>
        <taxon>unclassified sequences</taxon>
        <taxon>metagenomes</taxon>
        <taxon>ecological metagenomes</taxon>
    </lineage>
</organism>
<evidence type="ECO:0000313" key="2">
    <source>
        <dbReference type="EMBL" id="SVD61669.1"/>
    </source>
</evidence>
<proteinExistence type="predicted"/>
<gene>
    <name evidence="2" type="ORF">METZ01_LOCUS414523</name>
</gene>
<dbReference type="EMBL" id="UINC01162100">
    <property type="protein sequence ID" value="SVD61669.1"/>
    <property type="molecule type" value="Genomic_DNA"/>
</dbReference>
<keyword evidence="1" id="KW-0812">Transmembrane</keyword>
<sequence>MSEPFNRILILIGIAVGLNLAATPASAHAFASRYDLPLPLAFYLTAAGAAVVLSFFVISRFLKRRDGIEDAPPFNLLGLPLIRQLGTPLALNAMRSLSVTVFGLVLAAGLFGDPDTFDNIAPTFVWVVWWVGMAFVSALGGNLWDLVNPWKILFTWTAKALGGIKSPYAYPFVLSHWPAVLLFMLFAWIELIG</sequence>
<name>A0A382WSR4_9ZZZZ</name>
<keyword evidence="1" id="KW-1133">Transmembrane helix</keyword>
<feature type="non-terminal residue" evidence="2">
    <location>
        <position position="193"/>
    </location>
</feature>
<feature type="transmembrane region" description="Helical" evidence="1">
    <location>
        <begin position="37"/>
        <end position="58"/>
    </location>
</feature>